<dbReference type="EMBL" id="JAECZO010000071">
    <property type="protein sequence ID" value="KAK7196228.1"/>
    <property type="molecule type" value="Genomic_DNA"/>
</dbReference>
<evidence type="ECO:0000256" key="1">
    <source>
        <dbReference type="SAM" id="Phobius"/>
    </source>
</evidence>
<keyword evidence="3" id="KW-1185">Reference proteome</keyword>
<accession>A0AAW0EPW8</accession>
<keyword evidence="1" id="KW-0812">Transmembrane</keyword>
<feature type="transmembrane region" description="Helical" evidence="1">
    <location>
        <begin position="12"/>
        <end position="30"/>
    </location>
</feature>
<dbReference type="AlphaFoldDB" id="A0AAW0EPW8"/>
<evidence type="ECO:0000313" key="3">
    <source>
        <dbReference type="Proteomes" id="UP001430356"/>
    </source>
</evidence>
<gene>
    <name evidence="2" type="ORF">NESM_000558400</name>
</gene>
<organism evidence="2 3">
    <name type="scientific">Novymonas esmeraldas</name>
    <dbReference type="NCBI Taxonomy" id="1808958"/>
    <lineage>
        <taxon>Eukaryota</taxon>
        <taxon>Discoba</taxon>
        <taxon>Euglenozoa</taxon>
        <taxon>Kinetoplastea</taxon>
        <taxon>Metakinetoplastina</taxon>
        <taxon>Trypanosomatida</taxon>
        <taxon>Trypanosomatidae</taxon>
        <taxon>Novymonas</taxon>
    </lineage>
</organism>
<proteinExistence type="predicted"/>
<name>A0AAW0EPW8_9TRYP</name>
<keyword evidence="1" id="KW-0472">Membrane</keyword>
<protein>
    <submittedName>
        <fullName evidence="2">Uncharacterized protein</fullName>
    </submittedName>
</protein>
<evidence type="ECO:0000313" key="2">
    <source>
        <dbReference type="EMBL" id="KAK7196228.1"/>
    </source>
</evidence>
<sequence length="67" mass="7840">MAPFWTNVLNYTYARGFIRVPIVLALPIFFNKYVLYQYEGAFKSWNVGHNQVDIWNRLQAKVAADAE</sequence>
<dbReference type="Proteomes" id="UP001430356">
    <property type="component" value="Unassembled WGS sequence"/>
</dbReference>
<keyword evidence="1" id="KW-1133">Transmembrane helix</keyword>
<comment type="caution">
    <text evidence="2">The sequence shown here is derived from an EMBL/GenBank/DDBJ whole genome shotgun (WGS) entry which is preliminary data.</text>
</comment>
<reference evidence="2 3" key="1">
    <citation type="journal article" date="2021" name="MBio">
        <title>A New Model Trypanosomatid, Novymonas esmeraldas: Genomic Perception of Its 'Candidatus Pandoraea novymonadis' Endosymbiont.</title>
        <authorList>
            <person name="Zakharova A."/>
            <person name="Saura A."/>
            <person name="Butenko A."/>
            <person name="Podesvova L."/>
            <person name="Warmusova S."/>
            <person name="Kostygov A.Y."/>
            <person name="Nenarokova A."/>
            <person name="Lukes J."/>
            <person name="Opperdoes F.R."/>
            <person name="Yurchenko V."/>
        </authorList>
    </citation>
    <scope>NUCLEOTIDE SEQUENCE [LARGE SCALE GENOMIC DNA]</scope>
    <source>
        <strain evidence="2 3">E262AT.01</strain>
    </source>
</reference>